<reference evidence="3 4" key="1">
    <citation type="submission" date="2018-12" db="EMBL/GenBank/DDBJ databases">
        <title>Dyella dinghuensis sp. nov. DHOA06 and Dyella choica sp. nov. 4M-K27, isolated from forest soil.</title>
        <authorList>
            <person name="Qiu L.-H."/>
            <person name="Gao Z.-H."/>
        </authorList>
    </citation>
    <scope>NUCLEOTIDE SEQUENCE [LARGE SCALE GENOMIC DNA]</scope>
    <source>
        <strain evidence="3 4">DHOA06</strain>
    </source>
</reference>
<evidence type="ECO:0000256" key="1">
    <source>
        <dbReference type="SAM" id="MobiDB-lite"/>
    </source>
</evidence>
<accession>A0A3S0S4K4</accession>
<proteinExistence type="predicted"/>
<feature type="signal peptide" evidence="2">
    <location>
        <begin position="1"/>
        <end position="23"/>
    </location>
</feature>
<evidence type="ECO:0000313" key="4">
    <source>
        <dbReference type="Proteomes" id="UP000267077"/>
    </source>
</evidence>
<dbReference type="Proteomes" id="UP000267077">
    <property type="component" value="Unassembled WGS sequence"/>
</dbReference>
<evidence type="ECO:0000313" key="3">
    <source>
        <dbReference type="EMBL" id="RUL65770.1"/>
    </source>
</evidence>
<sequence length="186" mass="19584">MKIRACSMVIAVTLTVVSLASFAQSSSYINNRTKQKGLIDETNDPSAPPLPFKSAQGGLTLLAASNSPFKADDSLASQGLIQYDGRKAKGGPYYFMAFVKGSPYFPSVVRRRLVVATDASGMHFEMRSSIFCGANAAQCERLRMVLNQEDIKCGSAVAGCPGYTSASPAKSEVADPSTPPPPPPGG</sequence>
<organism evidence="3 4">
    <name type="scientific">Dyella dinghuensis</name>
    <dbReference type="NCBI Taxonomy" id="1920169"/>
    <lineage>
        <taxon>Bacteria</taxon>
        <taxon>Pseudomonadati</taxon>
        <taxon>Pseudomonadota</taxon>
        <taxon>Gammaproteobacteria</taxon>
        <taxon>Lysobacterales</taxon>
        <taxon>Rhodanobacteraceae</taxon>
        <taxon>Dyella</taxon>
    </lineage>
</organism>
<dbReference type="EMBL" id="RYZR01000003">
    <property type="protein sequence ID" value="RUL65770.1"/>
    <property type="molecule type" value="Genomic_DNA"/>
</dbReference>
<feature type="region of interest" description="Disordered" evidence="1">
    <location>
        <begin position="164"/>
        <end position="186"/>
    </location>
</feature>
<protein>
    <recommendedName>
        <fullName evidence="5">SPOR domain-containing protein</fullName>
    </recommendedName>
</protein>
<feature type="compositionally biased region" description="Pro residues" evidence="1">
    <location>
        <begin position="177"/>
        <end position="186"/>
    </location>
</feature>
<evidence type="ECO:0000256" key="2">
    <source>
        <dbReference type="SAM" id="SignalP"/>
    </source>
</evidence>
<dbReference type="AlphaFoldDB" id="A0A3S0S4K4"/>
<gene>
    <name evidence="3" type="ORF">EKH79_03400</name>
</gene>
<name>A0A3S0S4K4_9GAMM</name>
<evidence type="ECO:0008006" key="5">
    <source>
        <dbReference type="Google" id="ProtNLM"/>
    </source>
</evidence>
<keyword evidence="2" id="KW-0732">Signal</keyword>
<keyword evidence="4" id="KW-1185">Reference proteome</keyword>
<dbReference type="RefSeq" id="WP_126672401.1">
    <property type="nucleotide sequence ID" value="NZ_RYZR01000003.1"/>
</dbReference>
<comment type="caution">
    <text evidence="3">The sequence shown here is derived from an EMBL/GenBank/DDBJ whole genome shotgun (WGS) entry which is preliminary data.</text>
</comment>
<feature type="chain" id="PRO_5018680594" description="SPOR domain-containing protein" evidence="2">
    <location>
        <begin position="24"/>
        <end position="186"/>
    </location>
</feature>